<gene>
    <name evidence="2" type="ORF">B0T25DRAFT_543075</name>
</gene>
<keyword evidence="3" id="KW-1185">Reference proteome</keyword>
<dbReference type="SUPFAM" id="SSF81383">
    <property type="entry name" value="F-box domain"/>
    <property type="match status" value="1"/>
</dbReference>
<protein>
    <recommendedName>
        <fullName evidence="1">F-box domain-containing protein</fullName>
    </recommendedName>
</protein>
<name>A0AAJ0ME81_9PEZI</name>
<dbReference type="Proteomes" id="UP001275084">
    <property type="component" value="Unassembled WGS sequence"/>
</dbReference>
<sequence>MPRAGRTAFLTLNPKRLRACLPLDNDLQTLPAQQSLGALSVLPNEILHEILADLDIPTLTALRRVNRRARTTIDGIPSYASLVRSHSDALRAVVASKAVAYTCRELHAELQNTQCRKCGAEATHLYLISCHLVCRSCFTGSWLRDVPPSSLLPQARAKYGATYPYPCLHVAHFCDPVRGLHREFQDYVPLSEEHVLEHCKVITHKDLRQVPHILSLPVRYQEGDKEQAAEPRVKLYDIRALLNMHTLENCYCMRNFPDVMRRYQAVIALRETGEEEKGEIPMGWVHDPFEPSYRAMHMN</sequence>
<dbReference type="SMART" id="SM00256">
    <property type="entry name" value="FBOX"/>
    <property type="match status" value="1"/>
</dbReference>
<dbReference type="InterPro" id="IPR036047">
    <property type="entry name" value="F-box-like_dom_sf"/>
</dbReference>
<comment type="caution">
    <text evidence="2">The sequence shown here is derived from an EMBL/GenBank/DDBJ whole genome shotgun (WGS) entry which is preliminary data.</text>
</comment>
<dbReference type="Pfam" id="PF00646">
    <property type="entry name" value="F-box"/>
    <property type="match status" value="1"/>
</dbReference>
<feature type="domain" description="F-box" evidence="1">
    <location>
        <begin position="36"/>
        <end position="82"/>
    </location>
</feature>
<accession>A0AAJ0ME81</accession>
<reference evidence="2" key="2">
    <citation type="submission" date="2023-06" db="EMBL/GenBank/DDBJ databases">
        <authorList>
            <consortium name="Lawrence Berkeley National Laboratory"/>
            <person name="Haridas S."/>
            <person name="Hensen N."/>
            <person name="Bonometti L."/>
            <person name="Westerberg I."/>
            <person name="Brannstrom I.O."/>
            <person name="Guillou S."/>
            <person name="Cros-Aarteil S."/>
            <person name="Calhoun S."/>
            <person name="Kuo A."/>
            <person name="Mondo S."/>
            <person name="Pangilinan J."/>
            <person name="Riley R."/>
            <person name="Labutti K."/>
            <person name="Andreopoulos B."/>
            <person name="Lipzen A."/>
            <person name="Chen C."/>
            <person name="Yanf M."/>
            <person name="Daum C."/>
            <person name="Ng V."/>
            <person name="Clum A."/>
            <person name="Steindorff A."/>
            <person name="Ohm R."/>
            <person name="Martin F."/>
            <person name="Silar P."/>
            <person name="Natvig D."/>
            <person name="Lalanne C."/>
            <person name="Gautier V."/>
            <person name="Ament-Velasquez S.L."/>
            <person name="Kruys A."/>
            <person name="Hutchinson M.I."/>
            <person name="Powell A.J."/>
            <person name="Barry K."/>
            <person name="Miller A.N."/>
            <person name="Grigoriev I.V."/>
            <person name="Debuchy R."/>
            <person name="Gladieux P."/>
            <person name="Thoren M.H."/>
            <person name="Johannesson H."/>
        </authorList>
    </citation>
    <scope>NUCLEOTIDE SEQUENCE</scope>
    <source>
        <strain evidence="2">CBS 955.72</strain>
    </source>
</reference>
<proteinExistence type="predicted"/>
<evidence type="ECO:0000313" key="3">
    <source>
        <dbReference type="Proteomes" id="UP001275084"/>
    </source>
</evidence>
<evidence type="ECO:0000313" key="2">
    <source>
        <dbReference type="EMBL" id="KAK3352899.1"/>
    </source>
</evidence>
<dbReference type="PROSITE" id="PS50181">
    <property type="entry name" value="FBOX"/>
    <property type="match status" value="1"/>
</dbReference>
<dbReference type="AlphaFoldDB" id="A0AAJ0ME81"/>
<evidence type="ECO:0000259" key="1">
    <source>
        <dbReference type="PROSITE" id="PS50181"/>
    </source>
</evidence>
<dbReference type="InterPro" id="IPR001810">
    <property type="entry name" value="F-box_dom"/>
</dbReference>
<reference evidence="2" key="1">
    <citation type="journal article" date="2023" name="Mol. Phylogenet. Evol.">
        <title>Genome-scale phylogeny and comparative genomics of the fungal order Sordariales.</title>
        <authorList>
            <person name="Hensen N."/>
            <person name="Bonometti L."/>
            <person name="Westerberg I."/>
            <person name="Brannstrom I.O."/>
            <person name="Guillou S."/>
            <person name="Cros-Aarteil S."/>
            <person name="Calhoun S."/>
            <person name="Haridas S."/>
            <person name="Kuo A."/>
            <person name="Mondo S."/>
            <person name="Pangilinan J."/>
            <person name="Riley R."/>
            <person name="LaButti K."/>
            <person name="Andreopoulos B."/>
            <person name="Lipzen A."/>
            <person name="Chen C."/>
            <person name="Yan M."/>
            <person name="Daum C."/>
            <person name="Ng V."/>
            <person name="Clum A."/>
            <person name="Steindorff A."/>
            <person name="Ohm R.A."/>
            <person name="Martin F."/>
            <person name="Silar P."/>
            <person name="Natvig D.O."/>
            <person name="Lalanne C."/>
            <person name="Gautier V."/>
            <person name="Ament-Velasquez S.L."/>
            <person name="Kruys A."/>
            <person name="Hutchinson M.I."/>
            <person name="Powell A.J."/>
            <person name="Barry K."/>
            <person name="Miller A.N."/>
            <person name="Grigoriev I.V."/>
            <person name="Debuchy R."/>
            <person name="Gladieux P."/>
            <person name="Hiltunen Thoren M."/>
            <person name="Johannesson H."/>
        </authorList>
    </citation>
    <scope>NUCLEOTIDE SEQUENCE</scope>
    <source>
        <strain evidence="2">CBS 955.72</strain>
    </source>
</reference>
<organism evidence="2 3">
    <name type="scientific">Lasiosphaeria hispida</name>
    <dbReference type="NCBI Taxonomy" id="260671"/>
    <lineage>
        <taxon>Eukaryota</taxon>
        <taxon>Fungi</taxon>
        <taxon>Dikarya</taxon>
        <taxon>Ascomycota</taxon>
        <taxon>Pezizomycotina</taxon>
        <taxon>Sordariomycetes</taxon>
        <taxon>Sordariomycetidae</taxon>
        <taxon>Sordariales</taxon>
        <taxon>Lasiosphaeriaceae</taxon>
        <taxon>Lasiosphaeria</taxon>
    </lineage>
</organism>
<dbReference type="EMBL" id="JAUIQD010000004">
    <property type="protein sequence ID" value="KAK3352899.1"/>
    <property type="molecule type" value="Genomic_DNA"/>
</dbReference>